<gene>
    <name evidence="2" type="ORF">AL01_08990</name>
</gene>
<evidence type="ECO:0000313" key="2">
    <source>
        <dbReference type="EMBL" id="OOL17031.1"/>
    </source>
</evidence>
<feature type="domain" description="Glycosyltransferase 2-like" evidence="1">
    <location>
        <begin position="297"/>
        <end position="427"/>
    </location>
</feature>
<dbReference type="STRING" id="1539051.AL01_08990"/>
<proteinExistence type="predicted"/>
<protein>
    <submittedName>
        <fullName evidence="2">O-antigen biosynthesis protein RfbC</fullName>
    </submittedName>
</protein>
<evidence type="ECO:0000313" key="3">
    <source>
        <dbReference type="Proteomes" id="UP000200980"/>
    </source>
</evidence>
<dbReference type="AlphaFoldDB" id="A0A1S8GN29"/>
<dbReference type="Pfam" id="PF00535">
    <property type="entry name" value="Glycos_transf_2"/>
    <property type="match status" value="2"/>
</dbReference>
<dbReference type="PANTHER" id="PTHR43179:SF7">
    <property type="entry name" value="RHAMNOSYLTRANSFERASE WBBL"/>
    <property type="match status" value="1"/>
</dbReference>
<dbReference type="InterPro" id="IPR029044">
    <property type="entry name" value="Nucleotide-diphossugar_trans"/>
</dbReference>
<dbReference type="GO" id="GO:0016757">
    <property type="term" value="F:glycosyltransferase activity"/>
    <property type="evidence" value="ECO:0007669"/>
    <property type="project" value="UniProtKB-KW"/>
</dbReference>
<reference evidence="2 3" key="1">
    <citation type="journal article" date="2016" name="PLoS ONE">
        <title>Whole-Genome Sequence Analysis of Bombella intestini LMG 28161T, a Novel Acetic Acid Bacterium Isolated from the Crop of a Red-Tailed Bumble Bee, Bombus lapidarius.</title>
        <authorList>
            <person name="Li L."/>
            <person name="Illeghems K."/>
            <person name="Van Kerrebroeck S."/>
            <person name="Borremans W."/>
            <person name="Cleenwerck I."/>
            <person name="Smagghe G."/>
            <person name="De Vuyst L."/>
            <person name="Vandamme P."/>
        </authorList>
    </citation>
    <scope>NUCLEOTIDE SEQUENCE [LARGE SCALE GENOMIC DNA]</scope>
    <source>
        <strain evidence="2 3">R-52487</strain>
    </source>
</reference>
<keyword evidence="3" id="KW-1185">Reference proteome</keyword>
<dbReference type="EMBL" id="JATM01000006">
    <property type="protein sequence ID" value="OOL17031.1"/>
    <property type="molecule type" value="Genomic_DNA"/>
</dbReference>
<dbReference type="SUPFAM" id="SSF53448">
    <property type="entry name" value="Nucleotide-diphospho-sugar transferases"/>
    <property type="match status" value="2"/>
</dbReference>
<dbReference type="PANTHER" id="PTHR43179">
    <property type="entry name" value="RHAMNOSYLTRANSFERASE WBBL"/>
    <property type="match status" value="1"/>
</dbReference>
<dbReference type="RefSeq" id="WP_077397165.1">
    <property type="nucleotide sequence ID" value="NZ_JATM01000006.1"/>
</dbReference>
<name>A0A1S8GN29_9PROT</name>
<dbReference type="InterPro" id="IPR001173">
    <property type="entry name" value="Glyco_trans_2-like"/>
</dbReference>
<comment type="caution">
    <text evidence="2">The sequence shown here is derived from an EMBL/GenBank/DDBJ whole genome shotgun (WGS) entry which is preliminary data.</text>
</comment>
<dbReference type="CDD" id="cd04186">
    <property type="entry name" value="GT_2_like_c"/>
    <property type="match status" value="1"/>
</dbReference>
<sequence>MPTDQFRGFVDTIDSQSGIISGWAVNLHNPARVALLHILMDGQEVMQVLCDLPRDDVRQVLRTASNKLGFRFKLPQEAFDGESHDISIRFADRTALLLPNEDKPEEGHESFPFSFTPHTEYQSCVDGISEGLLRGWVISRNHPNADWSDNVVVSVRIDGVPVGTIRANCYRGDVAEALKGPPNCGFELPIPQRYHDGLSHEITVTSMPDDIPLSGSPLLTSLADDQLTTKLVQIENSIAALHQQLTALRNTTRSLIPRKPLNLQHYDRWAKSYYPLLREQTALLRKAHPLKKAPLVSVLCPTWRPDEADFRAAIESILNQTYENWELILVDDGSQCEQTRDLLKEYRKKDARIRTFSLKVNRGIAGATNKAISHAKGDYIAFFDHDDLLVDVALERMVRAALETGAKLLYCDEDKIDAGGHFLEPNLKPAYDYRYLLGCNYICHLTFMEAETVRQVGLLESRYDGAQDHDFILRAVEIIPREAIHHVPEILYHWRKTPNSTASNIGNKGYAVQAGISCVTDHLKRKGIDATVSSVERLSLYTVDWPFVERPSVSIIIPFRDQLDMTRNCVESLLETQTYSQFDIILVDNFSVQKDTLAWLEEISAHQQVSVLHVEEPFNYARLNNLAAKQSQSDLLLFLNNDVIITQPDFIKKMVLETLATPNVGAVGARLLYPNGTIQHAGVAVGPDVIGVHVHRLQSSKDFGYIGRLRLNHEVTAVTGAALLVSHPLFDEVGGFDEANLAVAYNDVDLCLKIRDSGHRIIFCAEAEAVHHESYSRGSDDRPEHEARFFNEKQVMLERWKDNPLFKKDPAYPHYFRQDLRTFFDLRAPEDLWS</sequence>
<dbReference type="Gene3D" id="3.90.550.10">
    <property type="entry name" value="Spore Coat Polysaccharide Biosynthesis Protein SpsA, Chain A"/>
    <property type="match status" value="2"/>
</dbReference>
<feature type="domain" description="Glycosyltransferase 2-like" evidence="1">
    <location>
        <begin position="554"/>
        <end position="679"/>
    </location>
</feature>
<accession>A0A1S8GN29</accession>
<evidence type="ECO:0000259" key="1">
    <source>
        <dbReference type="Pfam" id="PF00535"/>
    </source>
</evidence>
<dbReference type="Proteomes" id="UP000200980">
    <property type="component" value="Unassembled WGS sequence"/>
</dbReference>
<organism evidence="2 3">
    <name type="scientific">Bombella intestini</name>
    <dbReference type="NCBI Taxonomy" id="1539051"/>
    <lineage>
        <taxon>Bacteria</taxon>
        <taxon>Pseudomonadati</taxon>
        <taxon>Pseudomonadota</taxon>
        <taxon>Alphaproteobacteria</taxon>
        <taxon>Acetobacterales</taxon>
        <taxon>Acetobacteraceae</taxon>
        <taxon>Bombella</taxon>
    </lineage>
</organism>